<dbReference type="InterPro" id="IPR013083">
    <property type="entry name" value="Znf_RING/FYVE/PHD"/>
</dbReference>
<evidence type="ECO:0000313" key="7">
    <source>
        <dbReference type="Proteomes" id="UP000663879"/>
    </source>
</evidence>
<comment type="caution">
    <text evidence="6">The sequence shown here is derived from an EMBL/GenBank/DDBJ whole genome shotgun (WGS) entry which is preliminary data.</text>
</comment>
<dbReference type="EMBL" id="CAJNOC010004518">
    <property type="protein sequence ID" value="CAF1024488.1"/>
    <property type="molecule type" value="Genomic_DNA"/>
</dbReference>
<feature type="domain" description="RING-type" evidence="5">
    <location>
        <begin position="542"/>
        <end position="583"/>
    </location>
</feature>
<dbReference type="SUPFAM" id="SSF57850">
    <property type="entry name" value="RING/U-box"/>
    <property type="match status" value="1"/>
</dbReference>
<protein>
    <recommendedName>
        <fullName evidence="5">RING-type domain-containing protein</fullName>
    </recommendedName>
</protein>
<proteinExistence type="predicted"/>
<evidence type="ECO:0000256" key="3">
    <source>
        <dbReference type="PROSITE-ProRule" id="PRU00175"/>
    </source>
</evidence>
<organism evidence="6 7">
    <name type="scientific">Brachionus calyciflorus</name>
    <dbReference type="NCBI Taxonomy" id="104777"/>
    <lineage>
        <taxon>Eukaryota</taxon>
        <taxon>Metazoa</taxon>
        <taxon>Spiralia</taxon>
        <taxon>Gnathifera</taxon>
        <taxon>Rotifera</taxon>
        <taxon>Eurotatoria</taxon>
        <taxon>Monogononta</taxon>
        <taxon>Pseudotrocha</taxon>
        <taxon>Ploima</taxon>
        <taxon>Brachionidae</taxon>
        <taxon>Brachionus</taxon>
    </lineage>
</organism>
<dbReference type="PANTHER" id="PTHR33395">
    <property type="entry name" value="TRANSCRIPTASE, PUTATIVE-RELATED-RELATED"/>
    <property type="match status" value="1"/>
</dbReference>
<evidence type="ECO:0000256" key="2">
    <source>
        <dbReference type="ARBA" id="ARBA00022833"/>
    </source>
</evidence>
<accession>A0A814IIP9</accession>
<gene>
    <name evidence="6" type="ORF">OXX778_LOCUS17547</name>
</gene>
<dbReference type="SUPFAM" id="SSF56672">
    <property type="entry name" value="DNA/RNA polymerases"/>
    <property type="match status" value="1"/>
</dbReference>
<dbReference type="Gene3D" id="3.30.40.10">
    <property type="entry name" value="Zinc/RING finger domain, C3HC4 (zinc finger)"/>
    <property type="match status" value="1"/>
</dbReference>
<keyword evidence="4" id="KW-0175">Coiled coil</keyword>
<dbReference type="Proteomes" id="UP000663879">
    <property type="component" value="Unassembled WGS sequence"/>
</dbReference>
<dbReference type="AlphaFoldDB" id="A0A814IIP9"/>
<keyword evidence="1 3" id="KW-0479">Metal-binding</keyword>
<dbReference type="InterPro" id="IPR041577">
    <property type="entry name" value="RT_RNaseH_2"/>
</dbReference>
<dbReference type="PROSITE" id="PS50089">
    <property type="entry name" value="ZF_RING_2"/>
    <property type="match status" value="1"/>
</dbReference>
<dbReference type="InterPro" id="IPR043128">
    <property type="entry name" value="Rev_trsase/Diguanyl_cyclase"/>
</dbReference>
<evidence type="ECO:0000313" key="6">
    <source>
        <dbReference type="EMBL" id="CAF1024488.1"/>
    </source>
</evidence>
<keyword evidence="7" id="KW-1185">Reference proteome</keyword>
<dbReference type="Pfam" id="PF17919">
    <property type="entry name" value="RT_RNaseH_2"/>
    <property type="match status" value="1"/>
</dbReference>
<keyword evidence="2" id="KW-0862">Zinc</keyword>
<evidence type="ECO:0000256" key="1">
    <source>
        <dbReference type="ARBA" id="ARBA00022771"/>
    </source>
</evidence>
<dbReference type="Gene3D" id="3.30.70.270">
    <property type="match status" value="1"/>
</dbReference>
<evidence type="ECO:0000259" key="5">
    <source>
        <dbReference type="PROSITE" id="PS50089"/>
    </source>
</evidence>
<dbReference type="InterPro" id="IPR001841">
    <property type="entry name" value="Znf_RING"/>
</dbReference>
<feature type="coiled-coil region" evidence="4">
    <location>
        <begin position="431"/>
        <end position="540"/>
    </location>
</feature>
<evidence type="ECO:0000256" key="4">
    <source>
        <dbReference type="SAM" id="Coils"/>
    </source>
</evidence>
<keyword evidence="1 3" id="KW-0863">Zinc-finger</keyword>
<name>A0A814IIP9_9BILA</name>
<dbReference type="PANTHER" id="PTHR33395:SF22">
    <property type="entry name" value="REVERSE TRANSCRIPTASE DOMAIN-CONTAINING PROTEIN"/>
    <property type="match status" value="1"/>
</dbReference>
<dbReference type="GO" id="GO:0008270">
    <property type="term" value="F:zinc ion binding"/>
    <property type="evidence" value="ECO:0007669"/>
    <property type="project" value="UniProtKB-KW"/>
</dbReference>
<dbReference type="InterPro" id="IPR043502">
    <property type="entry name" value="DNA/RNA_pol_sf"/>
</dbReference>
<reference evidence="6" key="1">
    <citation type="submission" date="2021-02" db="EMBL/GenBank/DDBJ databases">
        <authorList>
            <person name="Nowell W R."/>
        </authorList>
    </citation>
    <scope>NUCLEOTIDE SEQUENCE</scope>
    <source>
        <strain evidence="6">Ploen Becks lab</strain>
    </source>
</reference>
<sequence>MKTKLDPNVSLLIVGDLNEDLLSEKGTYLVKFMDENNLVNSIKKPTRVRKCSIKDGFKPTVTLLDVCIHNSLDNFGLSLSSDVIGCPFSDNSFSCVSLNVTCEKINEEKIYGRNLCKKNLDQILMNQKNVNFNQALKYNETYRQWGLVKNKFLNIINEIATVKRIKSNRKLKTMYPWYGKDLALVKRTLEKSNVAKEFPDYLIENDNKIENKSVMPDFFNNFFINVSTSSKEKQSDCLTFIAKLKRNIKIITPGFSFKIFDKFDVEKIKKELSLTSSPGVTGIPTRILKKLMKNISPVLTQIFNNCIKTGIIPDEWKTAAVTPLYKNQGSKSDLNNYRGISDSATLKPDPAKIEAHFHYPRPYTQLQTGPLYKLTTKEETITSKNNKLNWNEKCEESFNTIRNLLTSDSVLALPDPNKRFRLDTDTSEASLKILESALQRKQELLRQQLESELRADFDEVTSLFTEEARYKEGLERQVEELSGQNRRVTLQLDEIKSQILIKDRQINELKQQLLVSNQNNQQLQRENASLKSELESKEVVKCSVCLVNPIGQLVFVAYLCGHIICVECKERLVRMNSGCPICQ</sequence>
<dbReference type="OrthoDB" id="8054392at2759"/>